<dbReference type="PANTHER" id="PTHR34150:SF7">
    <property type="entry name" value="PROTEIN CBG10108"/>
    <property type="match status" value="1"/>
</dbReference>
<dbReference type="PANTHER" id="PTHR34150">
    <property type="entry name" value="PROTEIN CBG08832-RELATED"/>
    <property type="match status" value="1"/>
</dbReference>
<dbReference type="Pfam" id="PF04942">
    <property type="entry name" value="CC"/>
    <property type="match status" value="2"/>
</dbReference>
<dbReference type="Proteomes" id="UP000492821">
    <property type="component" value="Unassembled WGS sequence"/>
</dbReference>
<feature type="chain" id="PRO_5029020028" evidence="1">
    <location>
        <begin position="20"/>
        <end position="573"/>
    </location>
</feature>
<feature type="domain" description="CC" evidence="2">
    <location>
        <begin position="401"/>
        <end position="436"/>
    </location>
</feature>
<keyword evidence="3" id="KW-1185">Reference proteome</keyword>
<reference evidence="3" key="1">
    <citation type="journal article" date="2013" name="Genetics">
        <title>The draft genome and transcriptome of Panagrellus redivivus are shaped by the harsh demands of a free-living lifestyle.</title>
        <authorList>
            <person name="Srinivasan J."/>
            <person name="Dillman A.R."/>
            <person name="Macchietto M.G."/>
            <person name="Heikkinen L."/>
            <person name="Lakso M."/>
            <person name="Fracchia K.M."/>
            <person name="Antoshechkin I."/>
            <person name="Mortazavi A."/>
            <person name="Wong G."/>
            <person name="Sternberg P.W."/>
        </authorList>
    </citation>
    <scope>NUCLEOTIDE SEQUENCE [LARGE SCALE GENOMIC DNA]</scope>
    <source>
        <strain evidence="3">MT8872</strain>
    </source>
</reference>
<dbReference type="AlphaFoldDB" id="A0A7E4W4L3"/>
<sequence length="573" mass="59121">MNYSLVIAYLLTIASYVAAQNTPVIGGACKQGTADVQIGGKQTQFFLKCEANDDSESGNGIWVVKSRAQAMAPSSNDAQQHPKKLRKMQMTNVCEQDSTAREGQSCTTSETCLQQNYEHAGSYLQCDSTQQRWVKRNCQQDFTFSFEHQSCIGHTKTIRHVARQASNGGVICTFTSCSNNNPCNIGTCNNGYCCSSAPVAPITVSGSCPSCNNNNGPRIISIPTTASNSCSVTCPRGYASCCGSQSASCCLKKTCPSPVASTVTTTTTRRACFTACPQGQSCVSGVCCSQAVPRCPGGGMPYGTCNNGFCSAGYNCIQSTNMCCANIAIGRIVSTCPGGRLSTGSCNNGRCGSGYSCQQNQCCPTQTTVCADGTQAAGSCVNGQCGTGFTCTNNLCCTSSSSTPRCLDGSSAVGACISGRCGSGYTCTTGNICCPSTTSVCPVGQVSIGRCVNNQCPTGYTCTGTYPNNYCCGTESTAVTCDVSESAGPCINGECGDGYSCDTTNDLCCPLITDVQIGPCIDGACPVGYLCVTDICYERSDSDTSTVCDGSVGPCIAGACPAGYTCTNGNCCP</sequence>
<reference evidence="4" key="2">
    <citation type="submission" date="2020-10" db="UniProtKB">
        <authorList>
            <consortium name="WormBaseParasite"/>
        </authorList>
    </citation>
    <scope>IDENTIFICATION</scope>
</reference>
<feature type="signal peptide" evidence="1">
    <location>
        <begin position="1"/>
        <end position="19"/>
    </location>
</feature>
<name>A0A7E4W4L3_PANRE</name>
<evidence type="ECO:0000259" key="2">
    <source>
        <dbReference type="Pfam" id="PF04942"/>
    </source>
</evidence>
<dbReference type="SMART" id="SM00289">
    <property type="entry name" value="WR1"/>
    <property type="match status" value="8"/>
</dbReference>
<dbReference type="WBParaSite" id="Pan_g6975.t1">
    <property type="protein sequence ID" value="Pan_g6975.t1"/>
    <property type="gene ID" value="Pan_g6975"/>
</dbReference>
<protein>
    <submittedName>
        <fullName evidence="4">CC domain-containing protein</fullName>
    </submittedName>
</protein>
<organism evidence="3 4">
    <name type="scientific">Panagrellus redivivus</name>
    <name type="common">Microworm</name>
    <dbReference type="NCBI Taxonomy" id="6233"/>
    <lineage>
        <taxon>Eukaryota</taxon>
        <taxon>Metazoa</taxon>
        <taxon>Ecdysozoa</taxon>
        <taxon>Nematoda</taxon>
        <taxon>Chromadorea</taxon>
        <taxon>Rhabditida</taxon>
        <taxon>Tylenchina</taxon>
        <taxon>Panagrolaimomorpha</taxon>
        <taxon>Panagrolaimoidea</taxon>
        <taxon>Panagrolaimidae</taxon>
        <taxon>Panagrellus</taxon>
    </lineage>
</organism>
<evidence type="ECO:0000313" key="3">
    <source>
        <dbReference type="Proteomes" id="UP000492821"/>
    </source>
</evidence>
<keyword evidence="1" id="KW-0732">Signal</keyword>
<dbReference type="InterPro" id="IPR006150">
    <property type="entry name" value="Cys_repeat_1"/>
</dbReference>
<proteinExistence type="predicted"/>
<evidence type="ECO:0000256" key="1">
    <source>
        <dbReference type="SAM" id="SignalP"/>
    </source>
</evidence>
<evidence type="ECO:0000313" key="4">
    <source>
        <dbReference type="WBParaSite" id="Pan_g6975.t1"/>
    </source>
</evidence>
<dbReference type="InterPro" id="IPR007026">
    <property type="entry name" value="CC_domain"/>
</dbReference>
<accession>A0A7E4W4L3</accession>
<feature type="domain" description="CC" evidence="2">
    <location>
        <begin position="545"/>
        <end position="573"/>
    </location>
</feature>